<feature type="compositionally biased region" description="Basic and acidic residues" evidence="1">
    <location>
        <begin position="461"/>
        <end position="472"/>
    </location>
</feature>
<feature type="compositionally biased region" description="Low complexity" evidence="1">
    <location>
        <begin position="334"/>
        <end position="348"/>
    </location>
</feature>
<feature type="compositionally biased region" description="Basic and acidic residues" evidence="1">
    <location>
        <begin position="899"/>
        <end position="908"/>
    </location>
</feature>
<dbReference type="EMBL" id="MSFK01000003">
    <property type="protein sequence ID" value="PWY95204.1"/>
    <property type="molecule type" value="Genomic_DNA"/>
</dbReference>
<comment type="caution">
    <text evidence="2">The sequence shown here is derived from an EMBL/GenBank/DDBJ whole genome shotgun (WGS) entry which is preliminary data.</text>
</comment>
<gene>
    <name evidence="2" type="ORF">BO94DRAFT_221160</name>
</gene>
<feature type="region of interest" description="Disordered" evidence="1">
    <location>
        <begin position="769"/>
        <end position="1145"/>
    </location>
</feature>
<feature type="compositionally biased region" description="Low complexity" evidence="1">
    <location>
        <begin position="598"/>
        <end position="609"/>
    </location>
</feature>
<dbReference type="GeneID" id="37108365"/>
<feature type="region of interest" description="Disordered" evidence="1">
    <location>
        <begin position="328"/>
        <end position="355"/>
    </location>
</feature>
<feature type="region of interest" description="Disordered" evidence="1">
    <location>
        <begin position="1"/>
        <end position="31"/>
    </location>
</feature>
<proteinExistence type="predicted"/>
<protein>
    <submittedName>
        <fullName evidence="2">Uncharacterized protein</fullName>
    </submittedName>
</protein>
<feature type="compositionally biased region" description="Polar residues" evidence="1">
    <location>
        <begin position="706"/>
        <end position="715"/>
    </location>
</feature>
<feature type="compositionally biased region" description="Polar residues" evidence="1">
    <location>
        <begin position="1015"/>
        <end position="1036"/>
    </location>
</feature>
<feature type="compositionally biased region" description="Basic and acidic residues" evidence="1">
    <location>
        <begin position="1069"/>
        <end position="1078"/>
    </location>
</feature>
<dbReference type="AlphaFoldDB" id="A0A317X9C8"/>
<feature type="compositionally biased region" description="Low complexity" evidence="1">
    <location>
        <begin position="508"/>
        <end position="538"/>
    </location>
</feature>
<dbReference type="OrthoDB" id="5382203at2759"/>
<feature type="compositionally biased region" description="Polar residues" evidence="1">
    <location>
        <begin position="676"/>
        <end position="687"/>
    </location>
</feature>
<feature type="region of interest" description="Disordered" evidence="1">
    <location>
        <begin position="404"/>
        <end position="755"/>
    </location>
</feature>
<reference evidence="2 3" key="1">
    <citation type="submission" date="2016-12" db="EMBL/GenBank/DDBJ databases">
        <title>The genomes of Aspergillus section Nigri reveals drivers in fungal speciation.</title>
        <authorList>
            <consortium name="DOE Joint Genome Institute"/>
            <person name="Vesth T.C."/>
            <person name="Nybo J."/>
            <person name="Theobald S."/>
            <person name="Brandl J."/>
            <person name="Frisvad J.C."/>
            <person name="Nielsen K.F."/>
            <person name="Lyhne E.K."/>
            <person name="Kogle M.E."/>
            <person name="Kuo A."/>
            <person name="Riley R."/>
            <person name="Clum A."/>
            <person name="Nolan M."/>
            <person name="Lipzen A."/>
            <person name="Salamov A."/>
            <person name="Henrissat B."/>
            <person name="Wiebenga A."/>
            <person name="De Vries R.P."/>
            <person name="Grigoriev I.V."/>
            <person name="Mortensen U.H."/>
            <person name="Andersen M.R."/>
            <person name="Baker S.E."/>
        </authorList>
    </citation>
    <scope>NUCLEOTIDE SEQUENCE [LARGE SCALE GENOMIC DNA]</scope>
    <source>
        <strain evidence="2 3">CBS 115572</strain>
    </source>
</reference>
<feature type="compositionally biased region" description="Low complexity" evidence="1">
    <location>
        <begin position="14"/>
        <end position="31"/>
    </location>
</feature>
<feature type="compositionally biased region" description="Polar residues" evidence="1">
    <location>
        <begin position="787"/>
        <end position="820"/>
    </location>
</feature>
<name>A0A317X9C8_9EURO</name>
<feature type="compositionally biased region" description="Polar residues" evidence="1">
    <location>
        <begin position="862"/>
        <end position="892"/>
    </location>
</feature>
<feature type="compositionally biased region" description="Low complexity" evidence="1">
    <location>
        <begin position="912"/>
        <end position="929"/>
    </location>
</feature>
<feature type="compositionally biased region" description="Basic and acidic residues" evidence="1">
    <location>
        <begin position="772"/>
        <end position="783"/>
    </location>
</feature>
<feature type="region of interest" description="Disordered" evidence="1">
    <location>
        <begin position="1191"/>
        <end position="1212"/>
    </location>
</feature>
<feature type="compositionally biased region" description="Polar residues" evidence="1">
    <location>
        <begin position="619"/>
        <end position="639"/>
    </location>
</feature>
<accession>A0A317X9C8</accession>
<evidence type="ECO:0000256" key="1">
    <source>
        <dbReference type="SAM" id="MobiDB-lite"/>
    </source>
</evidence>
<feature type="compositionally biased region" description="Pro residues" evidence="1">
    <location>
        <begin position="1196"/>
        <end position="1207"/>
    </location>
</feature>
<dbReference type="RefSeq" id="XP_025471965.1">
    <property type="nucleotide sequence ID" value="XM_025606222.1"/>
</dbReference>
<evidence type="ECO:0000313" key="2">
    <source>
        <dbReference type="EMBL" id="PWY95204.1"/>
    </source>
</evidence>
<feature type="compositionally biased region" description="Low complexity" evidence="1">
    <location>
        <begin position="407"/>
        <end position="419"/>
    </location>
</feature>
<evidence type="ECO:0000313" key="3">
    <source>
        <dbReference type="Proteomes" id="UP000246702"/>
    </source>
</evidence>
<feature type="compositionally biased region" description="Acidic residues" evidence="1">
    <location>
        <begin position="1058"/>
        <end position="1068"/>
    </location>
</feature>
<feature type="compositionally biased region" description="Low complexity" evidence="1">
    <location>
        <begin position="727"/>
        <end position="741"/>
    </location>
</feature>
<keyword evidence="3" id="KW-1185">Reference proteome</keyword>
<dbReference type="STRING" id="1450535.A0A317X9C8"/>
<dbReference type="Proteomes" id="UP000246702">
    <property type="component" value="Unassembled WGS sequence"/>
</dbReference>
<sequence length="1227" mass="131433">MQHSKGLESPELGRTVSRSRSTSMSSDSQISRTHLLAPPPVIPAPSYIASSAAAQIITADQEFNAADFLADDEGHGSSASALVTRDALSALNSFLDNLLFNILAAAKSTQLVNIRPAVAEVLKPRLAKEMVSAADDELSEYLGGPGDGQIEYGGGQTSIGDFDLIRSWKLTRLRCMVYTRLGDMEEDDEEDYINQEMLGEDGGGLRRLASHVGYITPAASIFLTSIIEHIGEQALVIAGETARSRLSANLGNDNESVEAGANRGSMDRLIVEDHDMERLALNPTLGRLWRTWRKRMRGANLSRAVSRESLRHRQSLIFMTGSRRSSAVTIGEISPRSASSRSATSPLSETRPDVDPAFIPLPVSEHDVQEIETPNFLPELDTSDIQTMQAVVAHKVRPHSLMVLTLPSPRSPSSNGNSPLTPKIQTVKITRHARSRSLPNAAPEEASEVEEPAERLSPTPSEEKRRLETMYEHDEDDERDVEQETRPVKVDAAANKPETADENEPVDASASPSTSVASVEVATSEASSTPVSSPSLTEVLEEHETGEKPQPAAEESTTPGLIDEAPGTQGVDSTPAQPAADHDASQAPDADLSTVEHSAPPAAQPSADDSALDRPPRPVSTSGESAYSDSSRTLPSKSSLPLVRSGSQHRYGRSSPGISSVNSGIERAAVQRLSGRHSTSIASSVYSKTRRSGSFSSSRERRPVTAGSSTSQVSSKLKGLIGRPGDSGSIRLRSSSEVSRVSTRESAYDDTSGLDDLIRSEETIHFTLTPKNMREMELPDSPRWRAQQPSTVDLTDLQKSTTPPAENTPRSRTSTASSKSIVDLPVPPVPKYLQPKPRSIEIPAMSPQQKSNAGPPRDAKQSIESTSDFSSFLKSTGPNTPTTPATVESTPLKSPRLRRLSDATEIAKKLTRPASGAVSISSSARSGPRMEARSAVVPRGDQTSDLIDFIREGPPTTGAHRIPRTVAPFRDTMDSDELQAIEPGRTGTGAPSVASSMAGKSMASVGSHTGLLESASRTSTPTVMANEAITMSSGAVSASDDFRPPRTRRRVPDPYAIDLDDDDLDDLLEEPKPKREEESLIDFLRNVPPPEATPAPQPSATNTNSRRGSSAGFGGASVKARLLRNTSSEKTPLPKASKNTLRQQSDSYVGGAANYTVKVSMERNGGGMNGAYGLKTASSRQTETSALADFLKNTGPPEPPVTRPPVPVKTKESGFARLFVRRKKVEA</sequence>
<feature type="compositionally biased region" description="Pro residues" evidence="1">
    <location>
        <begin position="1087"/>
        <end position="1097"/>
    </location>
</feature>
<organism evidence="2 3">
    <name type="scientific">Aspergillus sclerotioniger CBS 115572</name>
    <dbReference type="NCBI Taxonomy" id="1450535"/>
    <lineage>
        <taxon>Eukaryota</taxon>
        <taxon>Fungi</taxon>
        <taxon>Dikarya</taxon>
        <taxon>Ascomycota</taxon>
        <taxon>Pezizomycotina</taxon>
        <taxon>Eurotiomycetes</taxon>
        <taxon>Eurotiomycetidae</taxon>
        <taxon>Eurotiales</taxon>
        <taxon>Aspergillaceae</taxon>
        <taxon>Aspergillus</taxon>
        <taxon>Aspergillus subgen. Circumdati</taxon>
    </lineage>
</organism>